<evidence type="ECO:0000313" key="2">
    <source>
        <dbReference type="Proteomes" id="UP000078492"/>
    </source>
</evidence>
<proteinExistence type="predicted"/>
<sequence length="68" mass="7727">MHLLYFLYGFHSQEDTSHPPGNARVKGTRETESKAIIFLFFIDLTFRRAANCGNELTDVSFSGARGRM</sequence>
<dbReference type="Proteomes" id="UP000078492">
    <property type="component" value="Unassembled WGS sequence"/>
</dbReference>
<dbReference type="EMBL" id="KQ980953">
    <property type="protein sequence ID" value="KYN11172.1"/>
    <property type="molecule type" value="Genomic_DNA"/>
</dbReference>
<reference evidence="1 2" key="1">
    <citation type="submission" date="2015-09" db="EMBL/GenBank/DDBJ databases">
        <title>Trachymyrmex cornetzi WGS genome.</title>
        <authorList>
            <person name="Nygaard S."/>
            <person name="Hu H."/>
            <person name="Boomsma J."/>
            <person name="Zhang G."/>
        </authorList>
    </citation>
    <scope>NUCLEOTIDE SEQUENCE [LARGE SCALE GENOMIC DNA]</scope>
    <source>
        <strain evidence="1">Tcor2-1</strain>
        <tissue evidence="1">Whole body</tissue>
    </source>
</reference>
<evidence type="ECO:0000313" key="1">
    <source>
        <dbReference type="EMBL" id="KYN11172.1"/>
    </source>
</evidence>
<accession>A0A195DEB3</accession>
<name>A0A195DEB3_9HYME</name>
<keyword evidence="2" id="KW-1185">Reference proteome</keyword>
<gene>
    <name evidence="1" type="ORF">ALC57_16722</name>
</gene>
<dbReference type="AlphaFoldDB" id="A0A195DEB3"/>
<organism evidence="1 2">
    <name type="scientific">Trachymyrmex cornetzi</name>
    <dbReference type="NCBI Taxonomy" id="471704"/>
    <lineage>
        <taxon>Eukaryota</taxon>
        <taxon>Metazoa</taxon>
        <taxon>Ecdysozoa</taxon>
        <taxon>Arthropoda</taxon>
        <taxon>Hexapoda</taxon>
        <taxon>Insecta</taxon>
        <taxon>Pterygota</taxon>
        <taxon>Neoptera</taxon>
        <taxon>Endopterygota</taxon>
        <taxon>Hymenoptera</taxon>
        <taxon>Apocrita</taxon>
        <taxon>Aculeata</taxon>
        <taxon>Formicoidea</taxon>
        <taxon>Formicidae</taxon>
        <taxon>Myrmicinae</taxon>
        <taxon>Trachymyrmex</taxon>
    </lineage>
</organism>
<protein>
    <submittedName>
        <fullName evidence="1">Uncharacterized protein</fullName>
    </submittedName>
</protein>